<keyword evidence="8" id="KW-1133">Transmembrane helix</keyword>
<dbReference type="SUPFAM" id="SSF56112">
    <property type="entry name" value="Protein kinase-like (PK-like)"/>
    <property type="match status" value="1"/>
</dbReference>
<name>A0A1G9YN50_9ACTO</name>
<dbReference type="SMART" id="SM00220">
    <property type="entry name" value="S_TKc"/>
    <property type="match status" value="1"/>
</dbReference>
<evidence type="ECO:0000256" key="3">
    <source>
        <dbReference type="ARBA" id="ARBA00022679"/>
    </source>
</evidence>
<keyword evidence="4" id="KW-0547">Nucleotide-binding</keyword>
<dbReference type="EC" id="2.7.11.1" evidence="1"/>
<dbReference type="Pfam" id="PF00069">
    <property type="entry name" value="Pkinase"/>
    <property type="match status" value="1"/>
</dbReference>
<dbReference type="PROSITE" id="PS50011">
    <property type="entry name" value="PROTEIN_KINASE_DOM"/>
    <property type="match status" value="1"/>
</dbReference>
<evidence type="ECO:0000256" key="5">
    <source>
        <dbReference type="ARBA" id="ARBA00022777"/>
    </source>
</evidence>
<dbReference type="PROSITE" id="PS00108">
    <property type="entry name" value="PROTEIN_KINASE_ST"/>
    <property type="match status" value="1"/>
</dbReference>
<keyword evidence="5 10" id="KW-0418">Kinase</keyword>
<evidence type="ECO:0000256" key="2">
    <source>
        <dbReference type="ARBA" id="ARBA00022527"/>
    </source>
</evidence>
<feature type="region of interest" description="Disordered" evidence="7">
    <location>
        <begin position="365"/>
        <end position="402"/>
    </location>
</feature>
<feature type="domain" description="Protein kinase" evidence="9">
    <location>
        <begin position="15"/>
        <end position="280"/>
    </location>
</feature>
<evidence type="ECO:0000256" key="1">
    <source>
        <dbReference type="ARBA" id="ARBA00012513"/>
    </source>
</evidence>
<keyword evidence="6" id="KW-0067">ATP-binding</keyword>
<dbReference type="CDD" id="cd14014">
    <property type="entry name" value="STKc_PknB_like"/>
    <property type="match status" value="1"/>
</dbReference>
<proteinExistence type="predicted"/>
<accession>A0A1G9YN50</accession>
<evidence type="ECO:0000256" key="8">
    <source>
        <dbReference type="SAM" id="Phobius"/>
    </source>
</evidence>
<dbReference type="InterPro" id="IPR008271">
    <property type="entry name" value="Ser/Thr_kinase_AS"/>
</dbReference>
<protein>
    <recommendedName>
        <fullName evidence="1">non-specific serine/threonine protein kinase</fullName>
        <ecNumber evidence="1">2.7.11.1</ecNumber>
    </recommendedName>
</protein>
<dbReference type="InterPro" id="IPR011009">
    <property type="entry name" value="Kinase-like_dom_sf"/>
</dbReference>
<dbReference type="AlphaFoldDB" id="A0A1G9YN50"/>
<dbReference type="InterPro" id="IPR000719">
    <property type="entry name" value="Prot_kinase_dom"/>
</dbReference>
<dbReference type="Proteomes" id="UP000199671">
    <property type="component" value="Unassembled WGS sequence"/>
</dbReference>
<dbReference type="PANTHER" id="PTHR43289">
    <property type="entry name" value="MITOGEN-ACTIVATED PROTEIN KINASE KINASE KINASE 20-RELATED"/>
    <property type="match status" value="1"/>
</dbReference>
<dbReference type="Gene3D" id="3.30.200.20">
    <property type="entry name" value="Phosphorylase Kinase, domain 1"/>
    <property type="match status" value="1"/>
</dbReference>
<dbReference type="Gene3D" id="1.10.510.10">
    <property type="entry name" value="Transferase(Phosphotransferase) domain 1"/>
    <property type="match status" value="1"/>
</dbReference>
<keyword evidence="2 10" id="KW-0723">Serine/threonine-protein kinase</keyword>
<dbReference type="PANTHER" id="PTHR43289:SF6">
    <property type="entry name" value="SERINE_THREONINE-PROTEIN KINASE NEKL-3"/>
    <property type="match status" value="1"/>
</dbReference>
<evidence type="ECO:0000256" key="6">
    <source>
        <dbReference type="ARBA" id="ARBA00022840"/>
    </source>
</evidence>
<evidence type="ECO:0000259" key="9">
    <source>
        <dbReference type="PROSITE" id="PS50011"/>
    </source>
</evidence>
<dbReference type="RefSeq" id="WP_092611921.1">
    <property type="nucleotide sequence ID" value="NZ_FNHU01000013.1"/>
</dbReference>
<reference evidence="10 11" key="1">
    <citation type="submission" date="2016-10" db="EMBL/GenBank/DDBJ databases">
        <authorList>
            <person name="de Groot N.N."/>
        </authorList>
    </citation>
    <scope>NUCLEOTIDE SEQUENCE [LARGE SCALE GENOMIC DNA]</scope>
    <source>
        <strain evidence="10 11">KPR-7B</strain>
    </source>
</reference>
<evidence type="ECO:0000256" key="7">
    <source>
        <dbReference type="SAM" id="MobiDB-lite"/>
    </source>
</evidence>
<dbReference type="OrthoDB" id="9762169at2"/>
<keyword evidence="3" id="KW-0808">Transferase</keyword>
<feature type="region of interest" description="Disordered" evidence="7">
    <location>
        <begin position="283"/>
        <end position="332"/>
    </location>
</feature>
<keyword evidence="8" id="KW-0812">Transmembrane</keyword>
<feature type="transmembrane region" description="Helical" evidence="8">
    <location>
        <begin position="408"/>
        <end position="429"/>
    </location>
</feature>
<evidence type="ECO:0000256" key="4">
    <source>
        <dbReference type="ARBA" id="ARBA00022741"/>
    </source>
</evidence>
<keyword evidence="8" id="KW-0472">Membrane</keyword>
<evidence type="ECO:0000313" key="10">
    <source>
        <dbReference type="EMBL" id="SDN09856.1"/>
    </source>
</evidence>
<evidence type="ECO:0000313" key="11">
    <source>
        <dbReference type="Proteomes" id="UP000199671"/>
    </source>
</evidence>
<organism evidence="10 11">
    <name type="scientific">Actinomyces ruminicola</name>
    <dbReference type="NCBI Taxonomy" id="332524"/>
    <lineage>
        <taxon>Bacteria</taxon>
        <taxon>Bacillati</taxon>
        <taxon>Actinomycetota</taxon>
        <taxon>Actinomycetes</taxon>
        <taxon>Actinomycetales</taxon>
        <taxon>Actinomycetaceae</taxon>
        <taxon>Actinomyces</taxon>
    </lineage>
</organism>
<gene>
    <name evidence="10" type="ORF">SAMN04487766_11352</name>
</gene>
<dbReference type="GO" id="GO:0004674">
    <property type="term" value="F:protein serine/threonine kinase activity"/>
    <property type="evidence" value="ECO:0007669"/>
    <property type="project" value="UniProtKB-KW"/>
</dbReference>
<feature type="compositionally biased region" description="Gly residues" evidence="7">
    <location>
        <begin position="389"/>
        <end position="398"/>
    </location>
</feature>
<dbReference type="EMBL" id="FNHU01000013">
    <property type="protein sequence ID" value="SDN09856.1"/>
    <property type="molecule type" value="Genomic_DNA"/>
</dbReference>
<sequence length="812" mass="83009">MPPTDDAAQRLGSSYVLDTRIGAGAQGEVWLAHRTDAPGSPLAVKLLRADLLEDAGVVERFIRERATLMRVSSPYVVGVQDMVVEGSRFAIVMDYVGGGNLRSLLNERGVLPPAEVARVGAMLARGLATVHDAGIVHRDIKPANVLIAAGAGEAAGEWTPRLADFGVARICDTVASSHATGAIGTPLYMAPEILDPAAPTPAADVYSLGVLLYEAACGITPFVGAPTQVLAQHARRAPGHPDGVPDVLWGVLEHMLAKQPAARPGAREVAAMLEAAVPELAGAAAAPRRSTPPPSTAAPVPYSWADDGALPDTAPAPLSAGGPGAGTPPTAPLAVAPTVVAAHEPARLADVPAPNEADVRTRIASAPQSVSPMPPSSPSADWAPPDTAGGAGNGSRAGKGGRRGGRGVLIGVISAVVVVAVAVGGLLIWRHRAAASPATAVAALPAQADPVELQRLTDVDDYRISPDHGALAAQTSYRYWSLYDLDAASQAPVWSGDCDSAGFWTSNSFLCVQDETVHLVGLDGADTGDAISLEDRTWLGTSGSAAIVVDGDYSGSLVALDASGEQLWRRDGGFRKARVSAGFVLTYETGSERLLVLSAETGEVLLSEAAEDAPDFDSFLPGGIGTDVGTQAFYKVEGNATTVYDATGTEVGTVDGADTRSDWVVSGEVSAEELVALLRSVADEGGVRLRGSGAEAGINVNTVACTATGPGGVAYAVPERTEGEACVITPKGLIGKDEGVLFTMGQPSSRKDATGDNVIAYDLDGGEQLWQVAGTLVGVLPPSDNAAGKAAGVPRILVAEGDDLVVHGLVKQ</sequence>
<dbReference type="GO" id="GO:0005524">
    <property type="term" value="F:ATP binding"/>
    <property type="evidence" value="ECO:0007669"/>
    <property type="project" value="UniProtKB-KW"/>
</dbReference>